<dbReference type="RefSeq" id="WP_380147015.1">
    <property type="nucleotide sequence ID" value="NZ_JBHUOR010000023.1"/>
</dbReference>
<evidence type="ECO:0000256" key="1">
    <source>
        <dbReference type="SAM" id="MobiDB-lite"/>
    </source>
</evidence>
<gene>
    <name evidence="2" type="ORF">ACFSY7_04590</name>
</gene>
<dbReference type="EMBL" id="JBHUOR010000023">
    <property type="protein sequence ID" value="MFD2867785.1"/>
    <property type="molecule type" value="Genomic_DNA"/>
</dbReference>
<dbReference type="Proteomes" id="UP001597568">
    <property type="component" value="Unassembled WGS sequence"/>
</dbReference>
<proteinExistence type="predicted"/>
<accession>A0ABW5XXU4</accession>
<feature type="region of interest" description="Disordered" evidence="1">
    <location>
        <begin position="206"/>
        <end position="323"/>
    </location>
</feature>
<evidence type="ECO:0000313" key="2">
    <source>
        <dbReference type="EMBL" id="MFD2867785.1"/>
    </source>
</evidence>
<protein>
    <submittedName>
        <fullName evidence="2">Uncharacterized protein</fullName>
    </submittedName>
</protein>
<keyword evidence="3" id="KW-1185">Reference proteome</keyword>
<organism evidence="2 3">
    <name type="scientific">Kurthia populi</name>
    <dbReference type="NCBI Taxonomy" id="1562132"/>
    <lineage>
        <taxon>Bacteria</taxon>
        <taxon>Bacillati</taxon>
        <taxon>Bacillota</taxon>
        <taxon>Bacilli</taxon>
        <taxon>Bacillales</taxon>
        <taxon>Caryophanaceae</taxon>
        <taxon>Kurthia</taxon>
    </lineage>
</organism>
<sequence length="323" mass="36572">MKKQLLMLTMVTTLGFSTVQTIEAEAATIKYPESYQVYLKGSKLHDRMTKRPLKKYAQYKGFMYKNGVRLTGTVNGVYFKKGKLGTGIYKKKFYRSGQLASGLYEGKLYRSGVLNKEYYVYNDQLYHKEKRNVGIALYNKKLYLDDSLYAGYYVYEGVLYKDGRKNTTVVNVEGAWYTGATTQPGWIRTKQLGWIKIDDFGFQIKDAVPPPNLETGSESNIENPGGNEGNDMEPPAVNGWENDMEPPDYPSSSTAPPQNDAEPPSTTLPPQNDLEPPTMNGWENDMEPPDFPESSPNDLEPPPTNDWENDMEPPSSWGPDDWI</sequence>
<reference evidence="3" key="1">
    <citation type="journal article" date="2019" name="Int. J. Syst. Evol. Microbiol.">
        <title>The Global Catalogue of Microorganisms (GCM) 10K type strain sequencing project: providing services to taxonomists for standard genome sequencing and annotation.</title>
        <authorList>
            <consortium name="The Broad Institute Genomics Platform"/>
            <consortium name="The Broad Institute Genome Sequencing Center for Infectious Disease"/>
            <person name="Wu L."/>
            <person name="Ma J."/>
        </authorList>
    </citation>
    <scope>NUCLEOTIDE SEQUENCE [LARGE SCALE GENOMIC DNA]</scope>
    <source>
        <strain evidence="3">KCTC 33522</strain>
    </source>
</reference>
<comment type="caution">
    <text evidence="2">The sequence shown here is derived from an EMBL/GenBank/DDBJ whole genome shotgun (WGS) entry which is preliminary data.</text>
</comment>
<evidence type="ECO:0000313" key="3">
    <source>
        <dbReference type="Proteomes" id="UP001597568"/>
    </source>
</evidence>
<name>A0ABW5XXU4_9BACL</name>